<sequence length="312" mass="34048">MFSLDSVELRHIRCFVRAAKLGNMSRAALESDLSQPAFSLRIQKLETALGVRLLHRNGRGIVPTAAGNALFQQVEPLLKALDEVLTESASLEKRSRAEVVIGIVPTMAYRVTETLSPGNLALFSSPIRIVEGFSGHLKTWLAQGDIDLAICSSISHNASVKQIPVGVEPLELVGSYFGLLSRDGVKLRELEALPLIVGSRQHSIRKRLEKTADENGVKLKTAYEVDGLDAQLRYAAKGLGFAVLPRGTISGFGYSKILKSRIIIEPLIPIHIVVASLPHIENQKPHVAQLRDELVQRVSATLSQHPLAEKIA</sequence>
<dbReference type="SUPFAM" id="SSF53850">
    <property type="entry name" value="Periplasmic binding protein-like II"/>
    <property type="match status" value="1"/>
</dbReference>
<keyword evidence="2" id="KW-0805">Transcription regulation</keyword>
<dbReference type="HOGENOM" id="CLU_039613_6_5_4"/>
<name>W0PK68_ADVMD</name>
<dbReference type="Pfam" id="PF00126">
    <property type="entry name" value="HTH_1"/>
    <property type="match status" value="1"/>
</dbReference>
<dbReference type="InterPro" id="IPR036388">
    <property type="entry name" value="WH-like_DNA-bd_sf"/>
</dbReference>
<evidence type="ECO:0000256" key="3">
    <source>
        <dbReference type="ARBA" id="ARBA00023125"/>
    </source>
</evidence>
<dbReference type="AlphaFoldDB" id="W0PK68"/>
<evidence type="ECO:0000256" key="4">
    <source>
        <dbReference type="ARBA" id="ARBA00023159"/>
    </source>
</evidence>
<dbReference type="Gene3D" id="1.10.10.10">
    <property type="entry name" value="Winged helix-like DNA-binding domain superfamily/Winged helix DNA-binding domain"/>
    <property type="match status" value="1"/>
</dbReference>
<dbReference type="GO" id="GO:0003700">
    <property type="term" value="F:DNA-binding transcription factor activity"/>
    <property type="evidence" value="ECO:0007669"/>
    <property type="project" value="InterPro"/>
</dbReference>
<dbReference type="Pfam" id="PF03466">
    <property type="entry name" value="LysR_substrate"/>
    <property type="match status" value="1"/>
</dbReference>
<evidence type="ECO:0000256" key="2">
    <source>
        <dbReference type="ARBA" id="ARBA00023015"/>
    </source>
</evidence>
<keyword evidence="4" id="KW-0010">Activator</keyword>
<keyword evidence="5" id="KW-0804">Transcription</keyword>
<dbReference type="SUPFAM" id="SSF46785">
    <property type="entry name" value="Winged helix' DNA-binding domain"/>
    <property type="match status" value="1"/>
</dbReference>
<dbReference type="InterPro" id="IPR005119">
    <property type="entry name" value="LysR_subst-bd"/>
</dbReference>
<keyword evidence="3" id="KW-0238">DNA-binding</keyword>
<dbReference type="PROSITE" id="PS50931">
    <property type="entry name" value="HTH_LYSR"/>
    <property type="match status" value="1"/>
</dbReference>
<reference evidence="7 8" key="1">
    <citation type="journal article" date="2014" name="Microbiology">
        <title>Unravelling the complete genome sequence of Advenella mimigardefordensis strain DPN7T and novel insights in the catabolism of the xenobiotic polythioester precursor 3,3'-dithiodipropionate.</title>
        <authorList>
            <person name="Wubbeler J.H."/>
            <person name="Hiessl S."/>
            <person name="Schuldes J."/>
            <person name="Thurmer A."/>
            <person name="Daniel R."/>
            <person name="Steinbuchel A."/>
        </authorList>
    </citation>
    <scope>NUCLEOTIDE SEQUENCE [LARGE SCALE GENOMIC DNA]</scope>
    <source>
        <strain evidence="8">DSM 17166 / LMG 22922 / DPN7</strain>
    </source>
</reference>
<dbReference type="KEGG" id="amim:MIM_c33210"/>
<organism evidence="7 8">
    <name type="scientific">Advenella mimigardefordensis (strain DSM 17166 / LMG 22922 / DPN7)</name>
    <dbReference type="NCBI Taxonomy" id="1247726"/>
    <lineage>
        <taxon>Bacteria</taxon>
        <taxon>Pseudomonadati</taxon>
        <taxon>Pseudomonadota</taxon>
        <taxon>Betaproteobacteria</taxon>
        <taxon>Burkholderiales</taxon>
        <taxon>Alcaligenaceae</taxon>
    </lineage>
</organism>
<comment type="similarity">
    <text evidence="1">Belongs to the LysR transcriptional regulatory family.</text>
</comment>
<dbReference type="RefSeq" id="WP_025374054.1">
    <property type="nucleotide sequence ID" value="NZ_CP003915.1"/>
</dbReference>
<dbReference type="Gene3D" id="3.40.190.10">
    <property type="entry name" value="Periplasmic binding protein-like II"/>
    <property type="match status" value="2"/>
</dbReference>
<dbReference type="OrthoDB" id="8587114at2"/>
<dbReference type="FunFam" id="1.10.10.10:FF:000001">
    <property type="entry name" value="LysR family transcriptional regulator"/>
    <property type="match status" value="1"/>
</dbReference>
<dbReference type="InterPro" id="IPR036390">
    <property type="entry name" value="WH_DNA-bd_sf"/>
</dbReference>
<dbReference type="STRING" id="1247726.MIM_c33210"/>
<dbReference type="PANTHER" id="PTHR30293">
    <property type="entry name" value="TRANSCRIPTIONAL REGULATORY PROTEIN NAC-RELATED"/>
    <property type="match status" value="1"/>
</dbReference>
<feature type="domain" description="HTH lysR-type" evidence="6">
    <location>
        <begin position="7"/>
        <end position="64"/>
    </location>
</feature>
<dbReference type="GO" id="GO:0003677">
    <property type="term" value="F:DNA binding"/>
    <property type="evidence" value="ECO:0007669"/>
    <property type="project" value="UniProtKB-KW"/>
</dbReference>
<accession>W0PK68</accession>
<dbReference type="EMBL" id="CP003915">
    <property type="protein sequence ID" value="AHG65383.1"/>
    <property type="molecule type" value="Genomic_DNA"/>
</dbReference>
<evidence type="ECO:0000256" key="5">
    <source>
        <dbReference type="ARBA" id="ARBA00023163"/>
    </source>
</evidence>
<dbReference type="eggNOG" id="COG0583">
    <property type="taxonomic scope" value="Bacteria"/>
</dbReference>
<evidence type="ECO:0000256" key="1">
    <source>
        <dbReference type="ARBA" id="ARBA00009437"/>
    </source>
</evidence>
<evidence type="ECO:0000313" key="7">
    <source>
        <dbReference type="EMBL" id="AHG65383.1"/>
    </source>
</evidence>
<dbReference type="PRINTS" id="PR00039">
    <property type="entry name" value="HTHLYSR"/>
</dbReference>
<gene>
    <name evidence="7" type="ORF">MIM_c33210</name>
</gene>
<dbReference type="PANTHER" id="PTHR30293:SF0">
    <property type="entry name" value="NITROGEN ASSIMILATION REGULATORY PROTEIN NAC"/>
    <property type="match status" value="1"/>
</dbReference>
<keyword evidence="8" id="KW-1185">Reference proteome</keyword>
<evidence type="ECO:0000259" key="6">
    <source>
        <dbReference type="PROSITE" id="PS50931"/>
    </source>
</evidence>
<protein>
    <submittedName>
        <fullName evidence="7">Transcriptional regulator, LysR family</fullName>
    </submittedName>
</protein>
<proteinExistence type="inferred from homology"/>
<dbReference type="PATRIC" id="fig|1247726.3.peg.3673"/>
<dbReference type="GO" id="GO:2000142">
    <property type="term" value="P:regulation of DNA-templated transcription initiation"/>
    <property type="evidence" value="ECO:0007669"/>
    <property type="project" value="TreeGrafter"/>
</dbReference>
<dbReference type="InterPro" id="IPR000847">
    <property type="entry name" value="LysR_HTH_N"/>
</dbReference>
<evidence type="ECO:0000313" key="8">
    <source>
        <dbReference type="Proteomes" id="UP000019095"/>
    </source>
</evidence>
<dbReference type="Proteomes" id="UP000019095">
    <property type="component" value="Chromosome"/>
</dbReference>